<sequence>MSVGGASIESSVLQTLSLRTTQPDAPRGKRTRIWAALASLCALVLVACGADVNSQLELEDDFSGSRTFVMTMADADIESLSGGLEAATQVLESHAPEVLSFDGVEQREEGYSATFTLAFNDLEDYENKINSLLEASAIPAAERDMSIELADQPLMTTLSVQESFYNDDLMGWAADALMNEGVVESNATVLTSSGTATVVFNGEEINTSTSLPRINFQLTQDHRFEDVGLDLEFLESGDMRVTMVYSISADSAEIQNEFLTEQIAQLNDLEGLTEPVQDAGPSDPADGSDTIRQVAAQFSTPEAVSAGMQLLLANDEASFEVQEVTADTSPDVITQYLGTNWTCAQICDPNNLQQLDGETTYPEHWQLVEDRRGDGEFFAEFNRGMPLQQMTAVTQLGFDGSMEQTFEFVVDNATVEGHEDTVTDRFSPPPNTGSFHTAVEGDKTVYATTFRAQSAHELTQMINTYLQDKGVETPASIDHGPITGIWASYDLRVDLSPIWEVVTGGVEETTTFRVQLPAMHSGHSGEDESNERTIAIQDSTGTFMIQANGPTITTAWVAALSVVFLIVIVVLLFRTRRAATRVWSVAPARSVEEAKPYHVQGPKDRLTETEIFETPPASGSDQQSTVPTPRPRQTTKSLESPGPFPDVPIPSQTQYQHLQSRLRQKRQEAERASPETDSVEATDEDDPDQSSGNS</sequence>
<organism evidence="3 4">
    <name type="scientific">Enteractinococcus helveticum</name>
    <dbReference type="NCBI Taxonomy" id="1837282"/>
    <lineage>
        <taxon>Bacteria</taxon>
        <taxon>Bacillati</taxon>
        <taxon>Actinomycetota</taxon>
        <taxon>Actinomycetes</taxon>
        <taxon>Micrococcales</taxon>
        <taxon>Micrococcaceae</taxon>
    </lineage>
</organism>
<comment type="caution">
    <text evidence="3">The sequence shown here is derived from an EMBL/GenBank/DDBJ whole genome shotgun (WGS) entry which is preliminary data.</text>
</comment>
<keyword evidence="2" id="KW-1133">Transmembrane helix</keyword>
<feature type="compositionally biased region" description="Polar residues" evidence="1">
    <location>
        <begin position="650"/>
        <end position="661"/>
    </location>
</feature>
<evidence type="ECO:0000313" key="3">
    <source>
        <dbReference type="EMBL" id="OAV60832.1"/>
    </source>
</evidence>
<feature type="region of interest" description="Disordered" evidence="1">
    <location>
        <begin position="613"/>
        <end position="694"/>
    </location>
</feature>
<evidence type="ECO:0000313" key="4">
    <source>
        <dbReference type="Proteomes" id="UP000078292"/>
    </source>
</evidence>
<feature type="compositionally biased region" description="Polar residues" evidence="1">
    <location>
        <begin position="617"/>
        <end position="638"/>
    </location>
</feature>
<dbReference type="EMBL" id="LXEY01000018">
    <property type="protein sequence ID" value="OAV60832.1"/>
    <property type="molecule type" value="Genomic_DNA"/>
</dbReference>
<gene>
    <name evidence="3" type="ORF">A6F49_10090</name>
</gene>
<proteinExistence type="predicted"/>
<dbReference type="AlphaFoldDB" id="A0A1B7LZ85"/>
<dbReference type="Proteomes" id="UP000078292">
    <property type="component" value="Unassembled WGS sequence"/>
</dbReference>
<accession>A0A1B7LZ85</accession>
<feature type="transmembrane region" description="Helical" evidence="2">
    <location>
        <begin position="554"/>
        <end position="573"/>
    </location>
</feature>
<keyword evidence="2" id="KW-0812">Transmembrane</keyword>
<protein>
    <submittedName>
        <fullName evidence="3">Uncharacterized protein</fullName>
    </submittedName>
</protein>
<evidence type="ECO:0000256" key="1">
    <source>
        <dbReference type="SAM" id="MobiDB-lite"/>
    </source>
</evidence>
<evidence type="ECO:0000256" key="2">
    <source>
        <dbReference type="SAM" id="Phobius"/>
    </source>
</evidence>
<feature type="compositionally biased region" description="Acidic residues" evidence="1">
    <location>
        <begin position="677"/>
        <end position="688"/>
    </location>
</feature>
<keyword evidence="4" id="KW-1185">Reference proteome</keyword>
<keyword evidence="2" id="KW-0472">Membrane</keyword>
<feature type="compositionally biased region" description="Basic and acidic residues" evidence="1">
    <location>
        <begin position="665"/>
        <end position="674"/>
    </location>
</feature>
<reference evidence="3 4" key="1">
    <citation type="submission" date="2016-04" db="EMBL/GenBank/DDBJ databases">
        <title>First whole genome shotgun sequence of the bacterium Enteractinococcus sp. strain UASWS1574.</title>
        <authorList>
            <person name="Crovadore J."/>
            <person name="Chablais R."/>
            <person name="Lefort F."/>
        </authorList>
    </citation>
    <scope>NUCLEOTIDE SEQUENCE [LARGE SCALE GENOMIC DNA]</scope>
    <source>
        <strain evidence="3 4">UASWS1574</strain>
    </source>
</reference>
<name>A0A1B7LZ85_9MICC</name>